<evidence type="ECO:0000259" key="4">
    <source>
        <dbReference type="PROSITE" id="PS50102"/>
    </source>
</evidence>
<proteinExistence type="predicted"/>
<dbReference type="KEGG" id="csl:COCSUDRAFT_43705"/>
<feature type="domain" description="RRM" evidence="4">
    <location>
        <begin position="77"/>
        <end position="151"/>
    </location>
</feature>
<dbReference type="InterPro" id="IPR050502">
    <property type="entry name" value="Euk_RNA-bind_prot"/>
</dbReference>
<dbReference type="GeneID" id="17038776"/>
<name>I0YQX8_COCSC</name>
<keyword evidence="1 2" id="KW-0694">RNA-binding</keyword>
<evidence type="ECO:0000313" key="6">
    <source>
        <dbReference type="Proteomes" id="UP000007264"/>
    </source>
</evidence>
<dbReference type="PROSITE" id="PS50102">
    <property type="entry name" value="RRM"/>
    <property type="match status" value="1"/>
</dbReference>
<evidence type="ECO:0000256" key="3">
    <source>
        <dbReference type="SAM" id="MobiDB-lite"/>
    </source>
</evidence>
<dbReference type="PANTHER" id="PTHR48025">
    <property type="entry name" value="OS02G0815200 PROTEIN"/>
    <property type="match status" value="1"/>
</dbReference>
<gene>
    <name evidence="5" type="ORF">COCSUDRAFT_43705</name>
</gene>
<dbReference type="GO" id="GO:0005634">
    <property type="term" value="C:nucleus"/>
    <property type="evidence" value="ECO:0007669"/>
    <property type="project" value="TreeGrafter"/>
</dbReference>
<sequence length="226" mass="24070">MEAAKQALAAKNKQSAPSAARKVPGVKRPLVKRPAPAPVSPRAGAEEAADGQSVKRQRTSETAGPSGREGEAPPPPVTLFVGDLPPFFTAEGLQAVFSQLARVVDVRVVGNKLFGFVTLESEAAAAYVLETSDTQGIYAEGAPLRVSRAHDGTSEWQQRGPGSDNPCHAHTHGGQNEEGFNPYEHPKVREARLAARSLAEQIEHNQLPGMNCGPPPERPLVCYDDL</sequence>
<accession>I0YQX8</accession>
<feature type="compositionally biased region" description="Low complexity" evidence="3">
    <location>
        <begin position="1"/>
        <end position="16"/>
    </location>
</feature>
<dbReference type="EMBL" id="AGSI01000014">
    <property type="protein sequence ID" value="EIE20797.1"/>
    <property type="molecule type" value="Genomic_DNA"/>
</dbReference>
<dbReference type="CDD" id="cd00590">
    <property type="entry name" value="RRM_SF"/>
    <property type="match status" value="1"/>
</dbReference>
<keyword evidence="6" id="KW-1185">Reference proteome</keyword>
<evidence type="ECO:0000313" key="5">
    <source>
        <dbReference type="EMBL" id="EIE20797.1"/>
    </source>
</evidence>
<dbReference type="PANTHER" id="PTHR48025:SF1">
    <property type="entry name" value="RRM DOMAIN-CONTAINING PROTEIN"/>
    <property type="match status" value="1"/>
</dbReference>
<dbReference type="GO" id="GO:0003729">
    <property type="term" value="F:mRNA binding"/>
    <property type="evidence" value="ECO:0007669"/>
    <property type="project" value="TreeGrafter"/>
</dbReference>
<dbReference type="AlphaFoldDB" id="I0YQX8"/>
<comment type="caution">
    <text evidence="5">The sequence shown here is derived from an EMBL/GenBank/DDBJ whole genome shotgun (WGS) entry which is preliminary data.</text>
</comment>
<dbReference type="OrthoDB" id="271725at2759"/>
<evidence type="ECO:0000256" key="1">
    <source>
        <dbReference type="ARBA" id="ARBA00022884"/>
    </source>
</evidence>
<feature type="region of interest" description="Disordered" evidence="3">
    <location>
        <begin position="153"/>
        <end position="180"/>
    </location>
</feature>
<organism evidence="5 6">
    <name type="scientific">Coccomyxa subellipsoidea (strain C-169)</name>
    <name type="common">Green microalga</name>
    <dbReference type="NCBI Taxonomy" id="574566"/>
    <lineage>
        <taxon>Eukaryota</taxon>
        <taxon>Viridiplantae</taxon>
        <taxon>Chlorophyta</taxon>
        <taxon>core chlorophytes</taxon>
        <taxon>Trebouxiophyceae</taxon>
        <taxon>Trebouxiophyceae incertae sedis</taxon>
        <taxon>Coccomyxaceae</taxon>
        <taxon>Coccomyxa</taxon>
        <taxon>Coccomyxa subellipsoidea</taxon>
    </lineage>
</organism>
<dbReference type="Pfam" id="PF00076">
    <property type="entry name" value="RRM_1"/>
    <property type="match status" value="1"/>
</dbReference>
<evidence type="ECO:0000256" key="2">
    <source>
        <dbReference type="PROSITE-ProRule" id="PRU00176"/>
    </source>
</evidence>
<feature type="region of interest" description="Disordered" evidence="3">
    <location>
        <begin position="1"/>
        <end position="78"/>
    </location>
</feature>
<dbReference type="SUPFAM" id="SSF54928">
    <property type="entry name" value="RNA-binding domain, RBD"/>
    <property type="match status" value="1"/>
</dbReference>
<dbReference type="Gene3D" id="3.30.70.330">
    <property type="match status" value="1"/>
</dbReference>
<dbReference type="eggNOG" id="ENOG502RVGB">
    <property type="taxonomic scope" value="Eukaryota"/>
</dbReference>
<protein>
    <recommendedName>
        <fullName evidence="4">RRM domain-containing protein</fullName>
    </recommendedName>
</protein>
<dbReference type="SMART" id="SM00360">
    <property type="entry name" value="RRM"/>
    <property type="match status" value="1"/>
</dbReference>
<dbReference type="InterPro" id="IPR035979">
    <property type="entry name" value="RBD_domain_sf"/>
</dbReference>
<reference evidence="5 6" key="1">
    <citation type="journal article" date="2012" name="Genome Biol.">
        <title>The genome of the polar eukaryotic microalga coccomyxa subellipsoidea reveals traits of cold adaptation.</title>
        <authorList>
            <person name="Blanc G."/>
            <person name="Agarkova I."/>
            <person name="Grimwood J."/>
            <person name="Kuo A."/>
            <person name="Brueggeman A."/>
            <person name="Dunigan D."/>
            <person name="Gurnon J."/>
            <person name="Ladunga I."/>
            <person name="Lindquist E."/>
            <person name="Lucas S."/>
            <person name="Pangilinan J."/>
            <person name="Proschold T."/>
            <person name="Salamov A."/>
            <person name="Schmutz J."/>
            <person name="Weeks D."/>
            <person name="Yamada T."/>
            <person name="Claverie J.M."/>
            <person name="Grigoriev I."/>
            <person name="Van Etten J."/>
            <person name="Lomsadze A."/>
            <person name="Borodovsky M."/>
        </authorList>
    </citation>
    <scope>NUCLEOTIDE SEQUENCE [LARGE SCALE GENOMIC DNA]</scope>
    <source>
        <strain evidence="5 6">C-169</strain>
    </source>
</reference>
<dbReference type="InterPro" id="IPR012677">
    <property type="entry name" value="Nucleotide-bd_a/b_plait_sf"/>
</dbReference>
<dbReference type="STRING" id="574566.I0YQX8"/>
<dbReference type="Proteomes" id="UP000007264">
    <property type="component" value="Unassembled WGS sequence"/>
</dbReference>
<dbReference type="InterPro" id="IPR000504">
    <property type="entry name" value="RRM_dom"/>
</dbReference>
<dbReference type="RefSeq" id="XP_005645341.1">
    <property type="nucleotide sequence ID" value="XM_005645284.1"/>
</dbReference>